<proteinExistence type="predicted"/>
<reference evidence="2 6" key="1">
    <citation type="journal article" date="2015" name="Genome Announc.">
        <title>Complete genome sequences for 35 biothreat assay-relevant bacillus species.</title>
        <authorList>
            <person name="Johnson S.L."/>
            <person name="Daligault H.E."/>
            <person name="Davenport K.W."/>
            <person name="Jaissle J."/>
            <person name="Frey K.G."/>
            <person name="Ladner J.T."/>
            <person name="Broomall S.M."/>
            <person name="Bishop-Lilly K.A."/>
            <person name="Bruce D.C."/>
            <person name="Gibbons H.S."/>
            <person name="Coyne S.R."/>
            <person name="Lo C.C."/>
            <person name="Meincke L."/>
            <person name="Munk A.C."/>
            <person name="Koroleva G.I."/>
            <person name="Rosenzweig C.N."/>
            <person name="Palacios G.F."/>
            <person name="Redden C.L."/>
            <person name="Minogue T.D."/>
            <person name="Chain P.S."/>
        </authorList>
    </citation>
    <scope>NUCLEOTIDE SEQUENCE [LARGE SCALE GENOMIC DNA]</scope>
    <source>
        <strain evidence="2 6">HD1011</strain>
    </source>
</reference>
<dbReference type="NCBIfam" id="NF045822">
    <property type="entry name" value="PgAcgDacpgdA2_Bac"/>
    <property type="match status" value="1"/>
</dbReference>
<dbReference type="Pfam" id="PF01522">
    <property type="entry name" value="Polysacc_deac_1"/>
    <property type="match status" value="1"/>
</dbReference>
<evidence type="ECO:0000313" key="4">
    <source>
        <dbReference type="EMBL" id="RVU64453.1"/>
    </source>
</evidence>
<dbReference type="PROSITE" id="PS51677">
    <property type="entry name" value="NODB"/>
    <property type="match status" value="1"/>
</dbReference>
<name>A0A0B5WAW6_BACTU</name>
<evidence type="ECO:0000313" key="5">
    <source>
        <dbReference type="EMBL" id="TFF47293.1"/>
    </source>
</evidence>
<evidence type="ECO:0000313" key="3">
    <source>
        <dbReference type="EMBL" id="QKH26814.1"/>
    </source>
</evidence>
<dbReference type="SUPFAM" id="SSF88713">
    <property type="entry name" value="Glycoside hydrolase/deacetylase"/>
    <property type="match status" value="1"/>
</dbReference>
<accession>A0A0B5WAW6</accession>
<dbReference type="GeneID" id="45021899"/>
<dbReference type="InterPro" id="IPR002509">
    <property type="entry name" value="NODB_dom"/>
</dbReference>
<dbReference type="PANTHER" id="PTHR10587">
    <property type="entry name" value="GLYCOSYL TRANSFERASE-RELATED"/>
    <property type="match status" value="1"/>
</dbReference>
<sequence>MEKAFKIKRVVFVLIAIAAVAIGYFMFQSITSPAKAVAKQENVVQLASEQPKVEMNKTAPSRFNGKERKVAYLTFDDGPGKYTAELLNTLKQHDAKATFFLIGANVKEFPDLVKRENAEGHYVGMHSMTHNFAKLYKNGEYVNEMKEDQSLIANIIGKSPKLTRPPYGSMPGLNEGLRNKVVEGGFKVWDWTIDSLDWKYNKMQVDAAAAQIAQNVLTNATKPQEVILMHDIHPQSVAAVPAILKGLKEKGYEFEAYHEESHFPVNFWHDNRM</sequence>
<protein>
    <submittedName>
        <fullName evidence="2 5">Polysaccharide deacetylase</fullName>
    </submittedName>
</protein>
<dbReference type="KEGG" id="btw:BF38_3191"/>
<dbReference type="Proteomes" id="UP000031876">
    <property type="component" value="Chromosome"/>
</dbReference>
<gene>
    <name evidence="2" type="ORF">BF38_3191</name>
    <name evidence="4" type="ORF">BM74_09820</name>
    <name evidence="5" type="ORF">EQ803_09980</name>
    <name evidence="3" type="ORF">FOC89_23635</name>
</gene>
<reference evidence="3 9" key="4">
    <citation type="submission" date="2020-05" db="EMBL/GenBank/DDBJ databases">
        <title>FDA dAtabase for Regulatory Grade micrObial Sequences (FDA-ARGOS): Supporting development and validation of Infectious Disease Dx tests.</title>
        <authorList>
            <person name="Nelson B."/>
            <person name="Plummer A."/>
            <person name="Tallon L."/>
            <person name="Sadzewicz L."/>
            <person name="Zhao X."/>
            <person name="Vavikolanu K."/>
            <person name="Mehta A."/>
            <person name="Aluvathingal J."/>
            <person name="Nadendla S."/>
            <person name="Myers T."/>
            <person name="Yan Y."/>
            <person name="Sichtig H."/>
        </authorList>
    </citation>
    <scope>NUCLEOTIDE SEQUENCE [LARGE SCALE GENOMIC DNA]</scope>
    <source>
        <strain evidence="3 9">FDAARGOS_795</strain>
    </source>
</reference>
<feature type="domain" description="NodB homology" evidence="1">
    <location>
        <begin position="69"/>
        <end position="255"/>
    </location>
</feature>
<reference evidence="5 8" key="3">
    <citation type="submission" date="2019-01" db="EMBL/GenBank/DDBJ databases">
        <title>Draft genome sequence of Bacillus sp. DPC6431.</title>
        <authorList>
            <person name="Arbulu S."/>
            <person name="Murphy K."/>
            <person name="O'Sullivan O."/>
            <person name="Rea M.C."/>
            <person name="Hill C."/>
            <person name="Ross R.P."/>
        </authorList>
    </citation>
    <scope>NUCLEOTIDE SEQUENCE [LARGE SCALE GENOMIC DNA]</scope>
    <source>
        <strain evidence="5 8">DPC6431</strain>
    </source>
</reference>
<dbReference type="PANTHER" id="PTHR10587:SF125">
    <property type="entry name" value="POLYSACCHARIDE DEACETYLASE YHEN-RELATED"/>
    <property type="match status" value="1"/>
</dbReference>
<evidence type="ECO:0000313" key="7">
    <source>
        <dbReference type="Proteomes" id="UP000286687"/>
    </source>
</evidence>
<dbReference type="EMBL" id="SCLP01000003">
    <property type="protein sequence ID" value="TFF47293.1"/>
    <property type="molecule type" value="Genomic_DNA"/>
</dbReference>
<evidence type="ECO:0000259" key="1">
    <source>
        <dbReference type="PROSITE" id="PS51677"/>
    </source>
</evidence>
<dbReference type="CDD" id="cd10944">
    <property type="entry name" value="CE4_SmPgdA_like"/>
    <property type="match status" value="1"/>
</dbReference>
<dbReference type="Proteomes" id="UP000501107">
    <property type="component" value="Chromosome"/>
</dbReference>
<dbReference type="InterPro" id="IPR011330">
    <property type="entry name" value="Glyco_hydro/deAcase_b/a-brl"/>
</dbReference>
<dbReference type="GO" id="GO:0016810">
    <property type="term" value="F:hydrolase activity, acting on carbon-nitrogen (but not peptide) bonds"/>
    <property type="evidence" value="ECO:0007669"/>
    <property type="project" value="InterPro"/>
</dbReference>
<dbReference type="AlphaFoldDB" id="A0A0B5WAW6"/>
<reference evidence="4 7" key="2">
    <citation type="submission" date="2018-01" db="EMBL/GenBank/DDBJ databases">
        <title>Complete genome sequence of G25-42.</title>
        <authorList>
            <person name="Zheng Z."/>
            <person name="Sun M."/>
        </authorList>
    </citation>
    <scope>NUCLEOTIDE SEQUENCE [LARGE SCALE GENOMIC DNA]</scope>
    <source>
        <strain evidence="4 7">G25-42</strain>
    </source>
</reference>
<dbReference type="InterPro" id="IPR050248">
    <property type="entry name" value="Polysacc_deacetylase_ArnD"/>
</dbReference>
<dbReference type="InterPro" id="IPR054858">
    <property type="entry name" value="PgAcgDac"/>
</dbReference>
<evidence type="ECO:0000313" key="6">
    <source>
        <dbReference type="Proteomes" id="UP000031876"/>
    </source>
</evidence>
<dbReference type="EMBL" id="CP009335">
    <property type="protein sequence ID" value="AJG78108.1"/>
    <property type="molecule type" value="Genomic_DNA"/>
</dbReference>
<dbReference type="OMA" id="DLWASDW"/>
<dbReference type="GO" id="GO:0005975">
    <property type="term" value="P:carbohydrate metabolic process"/>
    <property type="evidence" value="ECO:0007669"/>
    <property type="project" value="InterPro"/>
</dbReference>
<dbReference type="EMBL" id="LDER01000160">
    <property type="protein sequence ID" value="RVU64453.1"/>
    <property type="molecule type" value="Genomic_DNA"/>
</dbReference>
<evidence type="ECO:0000313" key="9">
    <source>
        <dbReference type="Proteomes" id="UP000501107"/>
    </source>
</evidence>
<evidence type="ECO:0000313" key="2">
    <source>
        <dbReference type="EMBL" id="AJG78108.1"/>
    </source>
</evidence>
<dbReference type="EMBL" id="CP053980">
    <property type="protein sequence ID" value="QKH26814.1"/>
    <property type="molecule type" value="Genomic_DNA"/>
</dbReference>
<dbReference type="Proteomes" id="UP000286687">
    <property type="component" value="Unassembled WGS sequence"/>
</dbReference>
<organism evidence="5 8">
    <name type="scientific">Bacillus thuringiensis</name>
    <dbReference type="NCBI Taxonomy" id="1428"/>
    <lineage>
        <taxon>Bacteria</taxon>
        <taxon>Bacillati</taxon>
        <taxon>Bacillota</taxon>
        <taxon>Bacilli</taxon>
        <taxon>Bacillales</taxon>
        <taxon>Bacillaceae</taxon>
        <taxon>Bacillus</taxon>
        <taxon>Bacillus cereus group</taxon>
    </lineage>
</organism>
<dbReference type="SMR" id="A0A0B5WAW6"/>
<evidence type="ECO:0000313" key="8">
    <source>
        <dbReference type="Proteomes" id="UP000297630"/>
    </source>
</evidence>
<dbReference type="Gene3D" id="3.20.20.370">
    <property type="entry name" value="Glycoside hydrolase/deacetylase"/>
    <property type="match status" value="1"/>
</dbReference>
<dbReference type="Proteomes" id="UP000297630">
    <property type="component" value="Unassembled WGS sequence"/>
</dbReference>
<dbReference type="RefSeq" id="WP_000409386.1">
    <property type="nucleotide sequence ID" value="NZ_CP009335.1"/>
</dbReference>